<accession>A0A1V9GCJ4</accession>
<evidence type="ECO:0000259" key="2">
    <source>
        <dbReference type="Pfam" id="PF13699"/>
    </source>
</evidence>
<dbReference type="EMBL" id="LWBP01000001">
    <property type="protein sequence ID" value="OQP68333.1"/>
    <property type="molecule type" value="Genomic_DNA"/>
</dbReference>
<evidence type="ECO:0000313" key="3">
    <source>
        <dbReference type="EMBL" id="OQP68333.1"/>
    </source>
</evidence>
<feature type="domain" description="eCIS core" evidence="2">
    <location>
        <begin position="355"/>
        <end position="431"/>
    </location>
</feature>
<dbReference type="STRING" id="550983.A4R26_00555"/>
<organism evidence="3 4">
    <name type="scientific">Niastella populi</name>
    <dbReference type="NCBI Taxonomy" id="550983"/>
    <lineage>
        <taxon>Bacteria</taxon>
        <taxon>Pseudomonadati</taxon>
        <taxon>Bacteroidota</taxon>
        <taxon>Chitinophagia</taxon>
        <taxon>Chitinophagales</taxon>
        <taxon>Chitinophagaceae</taxon>
        <taxon>Niastella</taxon>
    </lineage>
</organism>
<proteinExistence type="predicted"/>
<feature type="compositionally biased region" description="Basic and acidic residues" evidence="1">
    <location>
        <begin position="1115"/>
        <end position="1128"/>
    </location>
</feature>
<dbReference type="Pfam" id="PF13699">
    <property type="entry name" value="eCIS_core"/>
    <property type="match status" value="1"/>
</dbReference>
<comment type="caution">
    <text evidence="3">The sequence shown here is derived from an EMBL/GenBank/DDBJ whole genome shotgun (WGS) entry which is preliminary data.</text>
</comment>
<feature type="compositionally biased region" description="Polar residues" evidence="1">
    <location>
        <begin position="28"/>
        <end position="51"/>
    </location>
</feature>
<feature type="region of interest" description="Disordered" evidence="1">
    <location>
        <begin position="1103"/>
        <end position="1135"/>
    </location>
</feature>
<dbReference type="RefSeq" id="WP_081158570.1">
    <property type="nucleotide sequence ID" value="NZ_LWBP01000001.1"/>
</dbReference>
<feature type="region of interest" description="Disordered" evidence="1">
    <location>
        <begin position="327"/>
        <end position="360"/>
    </location>
</feature>
<dbReference type="InterPro" id="IPR025295">
    <property type="entry name" value="eCIS_core_dom"/>
</dbReference>
<gene>
    <name evidence="3" type="ORF">A4R26_00555</name>
</gene>
<feature type="compositionally biased region" description="Polar residues" evidence="1">
    <location>
        <begin position="1103"/>
        <end position="1114"/>
    </location>
</feature>
<evidence type="ECO:0000313" key="4">
    <source>
        <dbReference type="Proteomes" id="UP000192276"/>
    </source>
</evidence>
<sequence>MKTHATKTTAPAAATGSAPFFSKGGGQAMQNRETGGSFFNTGQTPAIQTKTAGDKHEQEAEGTADQVVQRSGETPAPVGETSGAPAIQADWMLGDLWPSEEPPTDGQCHVILGGRRIDHWSGYVPAMRHLYIDYYLNSSDYGVIEAGPVPSHATTGGGHSGAWVKPGTWEARGVQWDITPTDCPAFINCLKTRTAAYHAAGHPYHATSGPNSNSFAWWVLNQCGINVNFLLGPYPYLGYNYWQTHTAATRTPAPAGTPVPAPVPAEVQPKLTVGQPNDKYEQEADSVADHVVQRMSGTGNIQTKPVSGITPFTPGLQTKCPACEKEEAVQKKGSDGTAPANIEQQLSSSRGKGAPLPPQVRSKMENGIGSDLSKVRVHTGGDAVQMNRQLHAQAFTHGNDIYFNSGKYNTDSAAGQHLLAHELTHTVQQSGNASAPVQQKPEGVPNIQRVAFLAPLAGIGARYVAGRLIRWGVEKLLDDNEEADMVRMGNHIIKTLLAIPINLKGMPLFDPPSYIANHIKAFATLVQWYEENKTTATTFGISFDDQLKNGVLLNIKYGNLASKKGVRIRYHLATGHYEMPAQFMEMTHPAFNMEGKKENTYLAVGIDGTDSSIYGGIAVLPRGWMVRAAGKTAMQQLFDETLLIKLVFGEDYPVELFTKVIYQNAITGGMLQFNLAGYYKISDGQVLIGSIAIIDDIFAWDGSLRLQVKGLEDKEMQLERDRRAKLHGIIPDMQLNKTWNINNITASLHASYAAGILDIRGEAAYIPTDNKGRVKSAKATLIVTTIEKAWEEVGQQLPAMEDDGPVSLSTLSATGNELVVAGWGLIELSIVKNEDGSDLVSGKAGVVIDPDGHITVSGSITVEKMYTLMHPTGTDWEPVHPALEKSFGPYMIYIPGVPAGLYFKGHGGLYYKYMLGPLTLHDITIAGLYSTNPAINKELSVSARLNLSAELNGKVNIWAKAAVRVGTKIPYLGFNLSSVVVDVDGEAALKTYLDLAATFGVRQKTKPGTKDEKVPRTYIKGALQLAGELTLALKGLIDFSVAGGTVTDPKIDKQWPVANAGLTVDFDYDIGDKLTKEKLREIVKFRRSSFNNKNFVKGVLQNKTPKETNANKSKFTNEESKEVTEGSKDPIPIPEKTIPPTAIKDDFQMEGVWHYLELTAGEPGQPVTLKMASTPKELSEKIRAERDRTVMLLKTEKDDDRKKELQRKLDDLDELQKSAGTLINRTRDKGLDPKTYEVPGFHPLSRQIADFGKRYGIKDLGATAASTPSPGSATPNAALGDGSYEYPIPIRWAKRGYHSPITLTPYSPRWGKIPPPPEVTAAWDGKTKLELPPTQNKSFPGDAKSETRNGHTVKFIYIGIDPLYQAKQIRDNKKRLKRRKSPQKYSVSNKVRTLFENYNYSWKLGPTDADHALDQGLGGNDTLNNVWPIYDTMNRQYANEIYDQPVQYIENGEVKQSTPRELYGKMFIINSIGDPDKP</sequence>
<dbReference type="Proteomes" id="UP000192276">
    <property type="component" value="Unassembled WGS sequence"/>
</dbReference>
<keyword evidence="4" id="KW-1185">Reference proteome</keyword>
<protein>
    <recommendedName>
        <fullName evidence="2">eCIS core domain-containing protein</fullName>
    </recommendedName>
</protein>
<feature type="region of interest" description="Disordered" evidence="1">
    <location>
        <begin position="1"/>
        <end position="83"/>
    </location>
</feature>
<feature type="compositionally biased region" description="Low complexity" evidence="1">
    <location>
        <begin position="1"/>
        <end position="15"/>
    </location>
</feature>
<reference evidence="4" key="1">
    <citation type="submission" date="2016-04" db="EMBL/GenBank/DDBJ databases">
        <authorList>
            <person name="Chen L."/>
            <person name="Zhuang W."/>
            <person name="Wang G."/>
        </authorList>
    </citation>
    <scope>NUCLEOTIDE SEQUENCE [LARGE SCALE GENOMIC DNA]</scope>
    <source>
        <strain evidence="4">208</strain>
    </source>
</reference>
<evidence type="ECO:0000256" key="1">
    <source>
        <dbReference type="SAM" id="MobiDB-lite"/>
    </source>
</evidence>
<name>A0A1V9GCJ4_9BACT</name>